<organism evidence="7">
    <name type="scientific">human gut metagenome</name>
    <dbReference type="NCBI Taxonomy" id="408170"/>
    <lineage>
        <taxon>unclassified sequences</taxon>
        <taxon>metagenomes</taxon>
        <taxon>organismal metagenomes</taxon>
    </lineage>
</organism>
<keyword evidence="3" id="KW-1003">Cell membrane</keyword>
<dbReference type="PANTHER" id="PTHR37937:SF1">
    <property type="entry name" value="CONJUGATIVE TRANSFER: DNA TRANSPORT"/>
    <property type="match status" value="1"/>
</dbReference>
<dbReference type="SUPFAM" id="SSF52540">
    <property type="entry name" value="P-loop containing nucleoside triphosphate hydrolases"/>
    <property type="match status" value="1"/>
</dbReference>
<evidence type="ECO:0000256" key="2">
    <source>
        <dbReference type="ARBA" id="ARBA00008806"/>
    </source>
</evidence>
<evidence type="ECO:0000256" key="1">
    <source>
        <dbReference type="ARBA" id="ARBA00004651"/>
    </source>
</evidence>
<dbReference type="Gene3D" id="3.40.50.300">
    <property type="entry name" value="P-loop containing nucleotide triphosphate hydrolases"/>
    <property type="match status" value="1"/>
</dbReference>
<dbReference type="GO" id="GO:0005886">
    <property type="term" value="C:plasma membrane"/>
    <property type="evidence" value="ECO:0007669"/>
    <property type="project" value="UniProtKB-SubCell"/>
</dbReference>
<evidence type="ECO:0000313" key="7">
    <source>
        <dbReference type="EMBL" id="EKC48178.1"/>
    </source>
</evidence>
<keyword evidence="6" id="KW-0472">Membrane</keyword>
<gene>
    <name evidence="7" type="ORF">LEA_19004</name>
</gene>
<dbReference type="Pfam" id="PF02534">
    <property type="entry name" value="T4SS-DNA_transf"/>
    <property type="match status" value="1"/>
</dbReference>
<dbReference type="EMBL" id="AJWY01013058">
    <property type="protein sequence ID" value="EKC48178.1"/>
    <property type="molecule type" value="Genomic_DNA"/>
</dbReference>
<feature type="non-terminal residue" evidence="7">
    <location>
        <position position="1"/>
    </location>
</feature>
<evidence type="ECO:0000256" key="4">
    <source>
        <dbReference type="ARBA" id="ARBA00022692"/>
    </source>
</evidence>
<comment type="subcellular location">
    <subcellularLocation>
        <location evidence="1">Cell membrane</location>
        <topology evidence="1">Multi-pass membrane protein</topology>
    </subcellularLocation>
</comment>
<dbReference type="InterPro" id="IPR027417">
    <property type="entry name" value="P-loop_NTPase"/>
</dbReference>
<proteinExistence type="inferred from homology"/>
<dbReference type="AlphaFoldDB" id="K1RRZ3"/>
<protein>
    <submittedName>
        <fullName evidence="7">TraG/TraD family protein</fullName>
    </submittedName>
</protein>
<comment type="similarity">
    <text evidence="2">Belongs to the VirD4/TraG family.</text>
</comment>
<feature type="non-terminal residue" evidence="7">
    <location>
        <position position="171"/>
    </location>
</feature>
<keyword evidence="5" id="KW-1133">Transmembrane helix</keyword>
<evidence type="ECO:0000256" key="5">
    <source>
        <dbReference type="ARBA" id="ARBA00022989"/>
    </source>
</evidence>
<dbReference type="CDD" id="cd01127">
    <property type="entry name" value="TrwB_TraG_TraD_VirD4"/>
    <property type="match status" value="1"/>
</dbReference>
<dbReference type="InterPro" id="IPR051539">
    <property type="entry name" value="T4SS-coupling_protein"/>
</dbReference>
<name>K1RRZ3_9ZZZZ</name>
<dbReference type="InterPro" id="IPR003688">
    <property type="entry name" value="TraG/VirD4"/>
</dbReference>
<sequence>LYKMAPGKTAQSINVSLGLRMSAFNIPSIANICADDTIDLRELGSEKKVALFVVTPDTTTAYNFLAAVMFQQCFQILVDIADHRPDKRLPRHLRFLLDEFPNIGMIPDFQILISTIRSRDIACTLIYQSLNQLKSQYKDDWATIYENCDSMIVLGAGGNPENLEFFSKALG</sequence>
<reference evidence="7" key="1">
    <citation type="journal article" date="2013" name="Environ. Microbiol.">
        <title>Microbiota from the distal guts of lean and obese adolescents exhibit partial functional redundancy besides clear differences in community structure.</title>
        <authorList>
            <person name="Ferrer M."/>
            <person name="Ruiz A."/>
            <person name="Lanza F."/>
            <person name="Haange S.B."/>
            <person name="Oberbach A."/>
            <person name="Till H."/>
            <person name="Bargiela R."/>
            <person name="Campoy C."/>
            <person name="Segura M.T."/>
            <person name="Richter M."/>
            <person name="von Bergen M."/>
            <person name="Seifert J."/>
            <person name="Suarez A."/>
        </authorList>
    </citation>
    <scope>NUCLEOTIDE SEQUENCE</scope>
</reference>
<evidence type="ECO:0000256" key="3">
    <source>
        <dbReference type="ARBA" id="ARBA00022475"/>
    </source>
</evidence>
<comment type="caution">
    <text evidence="7">The sequence shown here is derived from an EMBL/GenBank/DDBJ whole genome shotgun (WGS) entry which is preliminary data.</text>
</comment>
<keyword evidence="4" id="KW-0812">Transmembrane</keyword>
<evidence type="ECO:0000256" key="6">
    <source>
        <dbReference type="ARBA" id="ARBA00023136"/>
    </source>
</evidence>
<accession>K1RRZ3</accession>
<dbReference type="PANTHER" id="PTHR37937">
    <property type="entry name" value="CONJUGATIVE TRANSFER: DNA TRANSPORT"/>
    <property type="match status" value="1"/>
</dbReference>